<reference evidence="5" key="1">
    <citation type="journal article" date="2019" name="Int. J. Syst. Evol. Microbiol.">
        <title>The Global Catalogue of Microorganisms (GCM) 10K type strain sequencing project: providing services to taxonomists for standard genome sequencing and annotation.</title>
        <authorList>
            <consortium name="The Broad Institute Genomics Platform"/>
            <consortium name="The Broad Institute Genome Sequencing Center for Infectious Disease"/>
            <person name="Wu L."/>
            <person name="Ma J."/>
        </authorList>
    </citation>
    <scope>NUCLEOTIDE SEQUENCE [LARGE SCALE GENOMIC DNA]</scope>
    <source>
        <strain evidence="5">DFY28</strain>
    </source>
</reference>
<sequence>MRRTLALFAAAALVGCGQPAEQAPKSTEAPSAPAAEPAPVTAPAGAYTLDKGHTSVTFKVNHMGVSNYTARFTDIDAQMQFDPENPERTSVTATIDPASIETDYPDPKTDFDALLRGKDFLAADQFPPMTFRSTKVERTGPRTARVTGDLSFRGVTRPVVLETTFNGGYPAGGMDPTGARIGFSAKGALKRSDFGMKTGLPAPGSQMGVGDLVEVIIEAEFIQPAPAAPAPAAS</sequence>
<proteinExistence type="predicted"/>
<dbReference type="SUPFAM" id="SSF101874">
    <property type="entry name" value="YceI-like"/>
    <property type="match status" value="1"/>
</dbReference>
<feature type="chain" id="PRO_5045615498" evidence="2">
    <location>
        <begin position="23"/>
        <end position="234"/>
    </location>
</feature>
<evidence type="ECO:0000256" key="1">
    <source>
        <dbReference type="SAM" id="MobiDB-lite"/>
    </source>
</evidence>
<organism evidence="4 5">
    <name type="scientific">Phenylobacterium terrae</name>
    <dbReference type="NCBI Taxonomy" id="2665495"/>
    <lineage>
        <taxon>Bacteria</taxon>
        <taxon>Pseudomonadati</taxon>
        <taxon>Pseudomonadota</taxon>
        <taxon>Alphaproteobacteria</taxon>
        <taxon>Caulobacterales</taxon>
        <taxon>Caulobacteraceae</taxon>
        <taxon>Phenylobacterium</taxon>
    </lineage>
</organism>
<dbReference type="PANTHER" id="PTHR34406">
    <property type="entry name" value="PROTEIN YCEI"/>
    <property type="match status" value="1"/>
</dbReference>
<protein>
    <submittedName>
        <fullName evidence="4">YceI family protein</fullName>
    </submittedName>
</protein>
<feature type="domain" description="Lipid/polyisoprenoid-binding YceI-like" evidence="3">
    <location>
        <begin position="46"/>
        <end position="222"/>
    </location>
</feature>
<name>A0ABW4N9M1_9CAUL</name>
<dbReference type="PROSITE" id="PS51257">
    <property type="entry name" value="PROKAR_LIPOPROTEIN"/>
    <property type="match status" value="1"/>
</dbReference>
<dbReference type="InterPro" id="IPR007372">
    <property type="entry name" value="Lipid/polyisoprenoid-bd_YceI"/>
</dbReference>
<evidence type="ECO:0000313" key="4">
    <source>
        <dbReference type="EMBL" id="MFD1785405.1"/>
    </source>
</evidence>
<gene>
    <name evidence="4" type="ORF">ACFSC0_18545</name>
</gene>
<evidence type="ECO:0000313" key="5">
    <source>
        <dbReference type="Proteomes" id="UP001597237"/>
    </source>
</evidence>
<feature type="compositionally biased region" description="Low complexity" evidence="1">
    <location>
        <begin position="23"/>
        <end position="39"/>
    </location>
</feature>
<feature type="region of interest" description="Disordered" evidence="1">
    <location>
        <begin position="18"/>
        <end position="39"/>
    </location>
</feature>
<dbReference type="Proteomes" id="UP001597237">
    <property type="component" value="Unassembled WGS sequence"/>
</dbReference>
<feature type="signal peptide" evidence="2">
    <location>
        <begin position="1"/>
        <end position="22"/>
    </location>
</feature>
<dbReference type="RefSeq" id="WP_377281467.1">
    <property type="nucleotide sequence ID" value="NZ_JBHRSI010000004.1"/>
</dbReference>
<accession>A0ABW4N9M1</accession>
<evidence type="ECO:0000259" key="3">
    <source>
        <dbReference type="SMART" id="SM00867"/>
    </source>
</evidence>
<dbReference type="PANTHER" id="PTHR34406:SF1">
    <property type="entry name" value="PROTEIN YCEI"/>
    <property type="match status" value="1"/>
</dbReference>
<dbReference type="Pfam" id="PF04264">
    <property type="entry name" value="YceI"/>
    <property type="match status" value="1"/>
</dbReference>
<dbReference type="EMBL" id="JBHUEY010000006">
    <property type="protein sequence ID" value="MFD1785405.1"/>
    <property type="molecule type" value="Genomic_DNA"/>
</dbReference>
<dbReference type="SMART" id="SM00867">
    <property type="entry name" value="YceI"/>
    <property type="match status" value="1"/>
</dbReference>
<keyword evidence="5" id="KW-1185">Reference proteome</keyword>
<dbReference type="Gene3D" id="2.40.128.110">
    <property type="entry name" value="Lipid/polyisoprenoid-binding, YceI-like"/>
    <property type="match status" value="1"/>
</dbReference>
<evidence type="ECO:0000256" key="2">
    <source>
        <dbReference type="SAM" id="SignalP"/>
    </source>
</evidence>
<dbReference type="InterPro" id="IPR036761">
    <property type="entry name" value="TTHA0802/YceI-like_sf"/>
</dbReference>
<comment type="caution">
    <text evidence="4">The sequence shown here is derived from an EMBL/GenBank/DDBJ whole genome shotgun (WGS) entry which is preliminary data.</text>
</comment>
<keyword evidence="2" id="KW-0732">Signal</keyword>